<dbReference type="SUPFAM" id="SSF56300">
    <property type="entry name" value="Metallo-dependent phosphatases"/>
    <property type="match status" value="1"/>
</dbReference>
<dbReference type="PANTHER" id="PTHR36303">
    <property type="entry name" value="2',3'-CYCLIC-NUCLEOTIDE 2'-PHOSPHODIESTERASE"/>
    <property type="match status" value="1"/>
</dbReference>
<evidence type="ECO:0000313" key="4">
    <source>
        <dbReference type="EMBL" id="HGB36191.1"/>
    </source>
</evidence>
<dbReference type="AlphaFoldDB" id="A0A7V3NVG3"/>
<gene>
    <name evidence="4" type="ORF">ENV38_04730</name>
</gene>
<feature type="binding site" evidence="2">
    <location>
        <position position="149"/>
    </location>
    <ligand>
        <name>Fe cation</name>
        <dbReference type="ChEBI" id="CHEBI:24875"/>
        <label>2</label>
    </ligand>
</feature>
<dbReference type="PANTHER" id="PTHR36303:SF1">
    <property type="entry name" value="2',3'-CYCLIC-NUCLEOTIDE 2'-PHOSPHODIESTERASE"/>
    <property type="match status" value="1"/>
</dbReference>
<dbReference type="CDD" id="cd07382">
    <property type="entry name" value="MPP_DR1281"/>
    <property type="match status" value="1"/>
</dbReference>
<feature type="binding site" evidence="2">
    <location>
        <position position="40"/>
    </location>
    <ligand>
        <name>Fe cation</name>
        <dbReference type="ChEBI" id="CHEBI:24875"/>
        <label>2</label>
    </ligand>
</feature>
<evidence type="ECO:0000256" key="2">
    <source>
        <dbReference type="PIRSR" id="PIRSR004789-51"/>
    </source>
</evidence>
<dbReference type="NCBIfam" id="TIGR00282">
    <property type="entry name" value="TIGR00282 family metallophosphoesterase"/>
    <property type="match status" value="1"/>
</dbReference>
<dbReference type="InterPro" id="IPR019079">
    <property type="entry name" value="Capsule_synth_CapA"/>
</dbReference>
<evidence type="ECO:0000259" key="3">
    <source>
        <dbReference type="SMART" id="SM00854"/>
    </source>
</evidence>
<dbReference type="GO" id="GO:0046872">
    <property type="term" value="F:metal ion binding"/>
    <property type="evidence" value="ECO:0007669"/>
    <property type="project" value="UniProtKB-KW"/>
</dbReference>
<sequence length="257" mass="28259">MITILFIGDIVGSQGRDVVKNLLPTLKEEFKVDFVIANGENLAGGIGITEKSALEVKRAGVDVLTGGNHIWDRREGIPFIESTDWVIRPLNYPPGTPGRGYGLFEVKGYKLLVFNLLGRVFMEPYDCPFRVADDFLKQHRENIVILDFHAEATSEKVSLAHYLDGRVSLVVGTHTHVQTSDARILPGGTGYITDAGMTGGLGGVIGVKKELFIRRFLTQMPVGFEPEESEPGLEGVVAKIDENTGKCIEISSIRRYL</sequence>
<comment type="caution">
    <text evidence="4">The sequence shown here is derived from an EMBL/GenBank/DDBJ whole genome shotgun (WGS) entry which is preliminary data.</text>
</comment>
<feature type="active site" description="Proton donor" evidence="1">
    <location>
        <position position="69"/>
    </location>
</feature>
<dbReference type="Gene3D" id="3.60.21.10">
    <property type="match status" value="1"/>
</dbReference>
<feature type="binding site" evidence="2">
    <location>
        <position position="40"/>
    </location>
    <ligand>
        <name>Fe cation</name>
        <dbReference type="ChEBI" id="CHEBI:24875"/>
        <label>1</label>
    </ligand>
</feature>
<reference evidence="4" key="1">
    <citation type="journal article" date="2020" name="mSystems">
        <title>Genome- and Community-Level Interaction Insights into Carbon Utilization and Element Cycling Functions of Hydrothermarchaeota in Hydrothermal Sediment.</title>
        <authorList>
            <person name="Zhou Z."/>
            <person name="Liu Y."/>
            <person name="Xu W."/>
            <person name="Pan J."/>
            <person name="Luo Z.H."/>
            <person name="Li M."/>
        </authorList>
    </citation>
    <scope>NUCLEOTIDE SEQUENCE [LARGE SCALE GENOMIC DNA]</scope>
    <source>
        <strain evidence="4">SpSt-754</strain>
    </source>
</reference>
<protein>
    <submittedName>
        <fullName evidence="4">TIGR00282 family metallophosphoesterase</fullName>
    </submittedName>
</protein>
<organism evidence="4">
    <name type="scientific">candidate division WOR-3 bacterium</name>
    <dbReference type="NCBI Taxonomy" id="2052148"/>
    <lineage>
        <taxon>Bacteria</taxon>
        <taxon>Bacteria division WOR-3</taxon>
    </lineage>
</organism>
<dbReference type="InterPro" id="IPR029052">
    <property type="entry name" value="Metallo-depent_PP-like"/>
</dbReference>
<feature type="binding site" evidence="2">
    <location>
        <position position="68"/>
    </location>
    <ligand>
        <name>Fe cation</name>
        <dbReference type="ChEBI" id="CHEBI:24875"/>
        <label>2</label>
    </ligand>
</feature>
<feature type="binding site" evidence="2">
    <location>
        <position position="176"/>
    </location>
    <ligand>
        <name>Fe cation</name>
        <dbReference type="ChEBI" id="CHEBI:24875"/>
        <label>1</label>
    </ligand>
</feature>
<keyword evidence="2" id="KW-0479">Metal-binding</keyword>
<feature type="domain" description="Capsule synthesis protein CapA" evidence="3">
    <location>
        <begin position="3"/>
        <end position="182"/>
    </location>
</feature>
<dbReference type="Pfam" id="PF13277">
    <property type="entry name" value="YmdB"/>
    <property type="match status" value="1"/>
</dbReference>
<evidence type="ECO:0000256" key="1">
    <source>
        <dbReference type="PIRSR" id="PIRSR004789-50"/>
    </source>
</evidence>
<feature type="binding site" evidence="2">
    <location>
        <position position="174"/>
    </location>
    <ligand>
        <name>Fe cation</name>
        <dbReference type="ChEBI" id="CHEBI:24875"/>
        <label>2</label>
    </ligand>
</feature>
<feature type="binding site" evidence="2">
    <location>
        <position position="9"/>
    </location>
    <ligand>
        <name>Fe cation</name>
        <dbReference type="ChEBI" id="CHEBI:24875"/>
        <label>1</label>
    </ligand>
</feature>
<dbReference type="EMBL" id="DTGD01000174">
    <property type="protein sequence ID" value="HGB36191.1"/>
    <property type="molecule type" value="Genomic_DNA"/>
</dbReference>
<proteinExistence type="predicted"/>
<accession>A0A7V3NVG3</accession>
<name>A0A7V3NVG3_UNCW3</name>
<dbReference type="PIRSF" id="PIRSF004789">
    <property type="entry name" value="DR1281"/>
    <property type="match status" value="1"/>
</dbReference>
<dbReference type="GO" id="GO:0004113">
    <property type="term" value="F:2',3'-cyclic-nucleotide 3'-phosphodiesterase activity"/>
    <property type="evidence" value="ECO:0007669"/>
    <property type="project" value="TreeGrafter"/>
</dbReference>
<dbReference type="InterPro" id="IPR005235">
    <property type="entry name" value="YmdB-like"/>
</dbReference>
<dbReference type="SMART" id="SM00854">
    <property type="entry name" value="PGA_cap"/>
    <property type="match status" value="1"/>
</dbReference>
<feature type="binding site" evidence="2">
    <location>
        <position position="41"/>
    </location>
    <ligand>
        <name>Fe cation</name>
        <dbReference type="ChEBI" id="CHEBI:24875"/>
        <label>1</label>
    </ligand>
</feature>